<dbReference type="Pfam" id="PF07679">
    <property type="entry name" value="I-set"/>
    <property type="match status" value="6"/>
</dbReference>
<protein>
    <recommendedName>
        <fullName evidence="7">Protein-tyrosine-phosphatase</fullName>
    </recommendedName>
</protein>
<feature type="domain" description="Fibronectin type-III" evidence="4">
    <location>
        <begin position="1058"/>
        <end position="1152"/>
    </location>
</feature>
<dbReference type="Pfam" id="PF00041">
    <property type="entry name" value="fn3"/>
    <property type="match status" value="6"/>
</dbReference>
<feature type="domain" description="Ig-like" evidence="3">
    <location>
        <begin position="196"/>
        <end position="278"/>
    </location>
</feature>
<feature type="domain" description="Fibronectin type-III" evidence="4">
    <location>
        <begin position="853"/>
        <end position="954"/>
    </location>
</feature>
<dbReference type="InterPro" id="IPR013106">
    <property type="entry name" value="Ig_V-set"/>
</dbReference>
<evidence type="ECO:0000259" key="4">
    <source>
        <dbReference type="PROSITE" id="PS50853"/>
    </source>
</evidence>
<dbReference type="SMART" id="SM00408">
    <property type="entry name" value="IGc2"/>
    <property type="match status" value="9"/>
</dbReference>
<dbReference type="Proteomes" id="UP001159427">
    <property type="component" value="Unassembled WGS sequence"/>
</dbReference>
<dbReference type="PANTHER" id="PTHR44170:SF6">
    <property type="entry name" value="CONTACTIN"/>
    <property type="match status" value="1"/>
</dbReference>
<feature type="domain" description="Ig-like" evidence="3">
    <location>
        <begin position="569"/>
        <end position="651"/>
    </location>
</feature>
<evidence type="ECO:0000256" key="1">
    <source>
        <dbReference type="ARBA" id="ARBA00022737"/>
    </source>
</evidence>
<feature type="domain" description="Ig-like" evidence="3">
    <location>
        <begin position="663"/>
        <end position="752"/>
    </location>
</feature>
<dbReference type="CDD" id="cd00063">
    <property type="entry name" value="FN3"/>
    <property type="match status" value="6"/>
</dbReference>
<sequence length="1495" mass="160978">TLLLIIVAPQITTHPQNTTVTEGNNITLSCNASGDPEPTISWFRGGSALTSDDARIFLGADSKLLTITSIKRNNTGEYRCVANNSAGNATSDAAKLIVQYPPEFSEHPQNRTALEGLNVAFSCNASGNPTPKFSWTKNGSPINTTDNARISLSAGNKQLNITSVNREDSGEYRCVANNSVGAVNSSAAFLTVQYQPKISEHPQNQIVLEGLNVSFSCNASGNPTPTFSWTINGSPINITANPRISFTADNKQLTITSVKRTDGGEYKCLAISNVEIVTSTAGSLIVQYPSEFSEHPQNRTVLEGLNVKFSCNASGNPTPEFSWNKNGSPINTTANARIGFSADKKQLNITNVNRMDSGEYRCVRLLSQPRQLRSRRKEYQPEISKHPQNQIVLEGLNVSFLCNASGNPTPTFSWTINGSPVNTTSNPRISFSAYNKQLTITTVERTDGGEYKCLASNSVNTVTSTAAALIVQYPSEFSEHPQNRTVLEGLNVAFSCNASGNPTPIFLWTKNGSPINTTDNARISLSAGNKQLNITNVNRVDSGEYRCVADNSVGAVNSSAAFLTVEYQPEISEHPQNQIVLEGLNVSFLCNASGNPTPTFSWTINGSPVNTTSNPRITFSAYNKQLSITSVKRTDGGEYKCLASNSVKTVNSTAAFLIVQYTSEFSEHPQNRTVLEGLNVAFSCNASGNPTPKFSWTKNGSPINTTDNARISLSAGNKQLNITNVNRVDSGEYRCVADNSVGAVNSSAAFLTVQYQPEISEHPQNQIVLEGLNVSFLCNASGNPTPTFSWTINGSPVNVTVDSRISFSADNKQLTITRVNRTDGGEYICFASNPVKTVTSTAASLIVQFAPSQPENVVVISKSSRAVNISWTPGFSGNSDIRNYTVEISRDIVTFAEARCEGLSSSGCVIPNSSTSASLVDLHPGRTYYIRVFATNRVGFSTPSLLITTTTDEEVPNAPPANITGNNITSTSIFVQWHEVPADNQNGIIVNYTITYTEVPSGNSRKEIVIAPSTNVTLTGLKIFTNYSITVFASTAKGDGNRSEPIIVITDEDLPNAPPANITGNSITSTSIFVQWNDIPVDNQNGIIVYYTITYTKVPGGNSGTKIVIAPRTNTTLTGLKKFTNYSITVFASTGKGGGNRSDPIIVITDEDRPSGFPLNLRPVDTSFSSILVAWNEVLSAAQNGIILTYTVRFQAIESAGVNSSTSINTTTVDSRLLQANLTNLKNDTKYNISILASTIKGNGPYSDPIFVTSNQEKPSAAPQNVQGRPTSSTEILVKWDEVPEDKQNGEILQYTILYRKTEGGEQKISQVNSRSVKLTGLAKYTVYSISVVAATIKGDGPASSTITVRTDEDTPSAAPLLSNVTALNSTSVLVEWERVPREYRNGIINKYTIYYRDELKKAEGTMVVKPPNKTAIVNGLRQQAEYSFWIVAATSKGNGPLSNAIKATTDAVPTILPPADDAIGAKQVSVKFVNRHALSNGSPVTYVHVFSAIS</sequence>
<dbReference type="InterPro" id="IPR003599">
    <property type="entry name" value="Ig_sub"/>
</dbReference>
<dbReference type="PROSITE" id="PS50835">
    <property type="entry name" value="IG_LIKE"/>
    <property type="match status" value="9"/>
</dbReference>
<feature type="domain" description="Ig-like" evidence="3">
    <location>
        <begin position="474"/>
        <end position="564"/>
    </location>
</feature>
<feature type="domain" description="Ig-like" evidence="3">
    <location>
        <begin position="9"/>
        <end position="97"/>
    </location>
</feature>
<feature type="domain" description="Fibronectin type-III" evidence="4">
    <location>
        <begin position="1359"/>
        <end position="1453"/>
    </location>
</feature>
<proteinExistence type="predicted"/>
<dbReference type="PANTHER" id="PTHR44170">
    <property type="entry name" value="PROTEIN SIDEKICK"/>
    <property type="match status" value="1"/>
</dbReference>
<gene>
    <name evidence="5" type="ORF">PEVE_00039342</name>
</gene>
<dbReference type="InterPro" id="IPR013783">
    <property type="entry name" value="Ig-like_fold"/>
</dbReference>
<dbReference type="InterPro" id="IPR036116">
    <property type="entry name" value="FN3_sf"/>
</dbReference>
<name>A0ABN8MTU1_9CNID</name>
<dbReference type="InterPro" id="IPR036179">
    <property type="entry name" value="Ig-like_dom_sf"/>
</dbReference>
<evidence type="ECO:0000313" key="5">
    <source>
        <dbReference type="EMBL" id="CAH3034084.1"/>
    </source>
</evidence>
<feature type="domain" description="Ig-like" evidence="3">
    <location>
        <begin position="102"/>
        <end position="191"/>
    </location>
</feature>
<dbReference type="SUPFAM" id="SSF48726">
    <property type="entry name" value="Immunoglobulin"/>
    <property type="match status" value="9"/>
</dbReference>
<dbReference type="SUPFAM" id="SSF49265">
    <property type="entry name" value="Fibronectin type III"/>
    <property type="match status" value="3"/>
</dbReference>
<keyword evidence="2" id="KW-1015">Disulfide bond</keyword>
<evidence type="ECO:0000313" key="6">
    <source>
        <dbReference type="Proteomes" id="UP001159427"/>
    </source>
</evidence>
<keyword evidence="1" id="KW-0677">Repeat</keyword>
<evidence type="ECO:0000259" key="3">
    <source>
        <dbReference type="PROSITE" id="PS50835"/>
    </source>
</evidence>
<organism evidence="5 6">
    <name type="scientific">Porites evermanni</name>
    <dbReference type="NCBI Taxonomy" id="104178"/>
    <lineage>
        <taxon>Eukaryota</taxon>
        <taxon>Metazoa</taxon>
        <taxon>Cnidaria</taxon>
        <taxon>Anthozoa</taxon>
        <taxon>Hexacorallia</taxon>
        <taxon>Scleractinia</taxon>
        <taxon>Fungiina</taxon>
        <taxon>Poritidae</taxon>
        <taxon>Porites</taxon>
    </lineage>
</organism>
<feature type="domain" description="Fibronectin type-III" evidence="4">
    <location>
        <begin position="959"/>
        <end position="1053"/>
    </location>
</feature>
<feature type="domain" description="Ig-like" evidence="3">
    <location>
        <begin position="381"/>
        <end position="470"/>
    </location>
</feature>
<evidence type="ECO:0000256" key="2">
    <source>
        <dbReference type="ARBA" id="ARBA00023157"/>
    </source>
</evidence>
<dbReference type="PROSITE" id="PS50853">
    <property type="entry name" value="FN3"/>
    <property type="match status" value="6"/>
</dbReference>
<keyword evidence="6" id="KW-1185">Reference proteome</keyword>
<feature type="domain" description="Ig-like" evidence="3">
    <location>
        <begin position="757"/>
        <end position="846"/>
    </location>
</feature>
<dbReference type="SMART" id="SM00060">
    <property type="entry name" value="FN3"/>
    <property type="match status" value="6"/>
</dbReference>
<feature type="domain" description="Fibronectin type-III" evidence="4">
    <location>
        <begin position="1157"/>
        <end position="1257"/>
    </location>
</feature>
<dbReference type="InterPro" id="IPR007110">
    <property type="entry name" value="Ig-like_dom"/>
</dbReference>
<dbReference type="InterPro" id="IPR003598">
    <property type="entry name" value="Ig_sub2"/>
</dbReference>
<feature type="non-terminal residue" evidence="5">
    <location>
        <position position="1"/>
    </location>
</feature>
<dbReference type="Pfam" id="PF13927">
    <property type="entry name" value="Ig_3"/>
    <property type="match status" value="3"/>
</dbReference>
<dbReference type="Gene3D" id="2.60.40.10">
    <property type="entry name" value="Immunoglobulins"/>
    <property type="match status" value="15"/>
</dbReference>
<feature type="domain" description="Fibronectin type-III" evidence="4">
    <location>
        <begin position="1262"/>
        <end position="1354"/>
    </location>
</feature>
<feature type="domain" description="Ig-like" evidence="3">
    <location>
        <begin position="289"/>
        <end position="362"/>
    </location>
</feature>
<dbReference type="InterPro" id="IPR013098">
    <property type="entry name" value="Ig_I-set"/>
</dbReference>
<comment type="caution">
    <text evidence="5">The sequence shown here is derived from an EMBL/GenBank/DDBJ whole genome shotgun (WGS) entry which is preliminary data.</text>
</comment>
<dbReference type="InterPro" id="IPR003961">
    <property type="entry name" value="FN3_dom"/>
</dbReference>
<evidence type="ECO:0008006" key="7">
    <source>
        <dbReference type="Google" id="ProtNLM"/>
    </source>
</evidence>
<dbReference type="EMBL" id="CALNXI010000692">
    <property type="protein sequence ID" value="CAH3034084.1"/>
    <property type="molecule type" value="Genomic_DNA"/>
</dbReference>
<dbReference type="SMART" id="SM00406">
    <property type="entry name" value="IGv"/>
    <property type="match status" value="9"/>
</dbReference>
<reference evidence="5 6" key="1">
    <citation type="submission" date="2022-05" db="EMBL/GenBank/DDBJ databases">
        <authorList>
            <consortium name="Genoscope - CEA"/>
            <person name="William W."/>
        </authorList>
    </citation>
    <scope>NUCLEOTIDE SEQUENCE [LARGE SCALE GENOMIC DNA]</scope>
</reference>
<accession>A0ABN8MTU1</accession>
<dbReference type="SMART" id="SM00409">
    <property type="entry name" value="IG"/>
    <property type="match status" value="9"/>
</dbReference>